<evidence type="ECO:0000256" key="6">
    <source>
        <dbReference type="ARBA" id="ARBA00022840"/>
    </source>
</evidence>
<evidence type="ECO:0000259" key="9">
    <source>
        <dbReference type="PROSITE" id="PS50011"/>
    </source>
</evidence>
<dbReference type="Gene3D" id="1.10.510.10">
    <property type="entry name" value="Transferase(Phosphotransferase) domain 1"/>
    <property type="match status" value="1"/>
</dbReference>
<dbReference type="PANTHER" id="PTHR43289:SF6">
    <property type="entry name" value="SERINE_THREONINE-PROTEIN KINASE NEKL-3"/>
    <property type="match status" value="1"/>
</dbReference>
<sequence length="625" mass="64902">MAAELGPYRLDRSLGSGGMGEVFRAWDTRRSRWVALKLLHPRFGADEAYRQRFRREAEAAAELREPHVVPVHDYGEIDGQLYLDMRLVDGTDLGTLLRDGPLDARRTVGLVTQVAAALDAAHAAGLVHRDVKPSNVLVGPDDFAHLADFGVARPAGSVSVAGDGQVIGTLAYMAPERLRAGPADARSDVYALACVLFECLTGAPPFGDGDPAEQVGAHLYLSPPVLPDDVPAALGEVVARGMAKDPGARYATAGALAADAAAALRRRPTTPLAPPAPDPEPPERRVAPHRWAPVAPWSLPRWARRTLVAALVALVLVVGVTAVRRYTGTGISIGLGPVAVAFTASGADAVIANAGSRTVTVLDTRARSVVAEIPLGEGRTVGAVADAAGEQLLVATTRPGRDELVVVDLRRSAVVATRVLPEPAVGSPVLDARRTTAFVPVRGGVLVVDLASGRTTGRLDRRVTALTAGVDGSRLLTVDDQRATAEVVDTRTGVPATSIRLAAPAHLAVAAPGGDVAYLGSTEPRHALTVVDPDRATPVGEVALPGPVSGLAVSRDGARVFAVLATDPPVLAAVDTATRAVTVGWFVEQYADGVALAVSPDGTEVWIANTDLGTLTVDDVSRPPA</sequence>
<keyword evidence="4 7" id="KW-0547">Nucleotide-binding</keyword>
<keyword evidence="8" id="KW-1133">Transmembrane helix</keyword>
<keyword evidence="2" id="KW-0723">Serine/threonine-protein kinase</keyword>
<dbReference type="CDD" id="cd14014">
    <property type="entry name" value="STKc_PknB_like"/>
    <property type="match status" value="1"/>
</dbReference>
<dbReference type="EC" id="2.7.11.1" evidence="1"/>
<proteinExistence type="predicted"/>
<evidence type="ECO:0000313" key="10">
    <source>
        <dbReference type="EMBL" id="GAA4804723.1"/>
    </source>
</evidence>
<evidence type="ECO:0000256" key="7">
    <source>
        <dbReference type="PROSITE-ProRule" id="PRU10141"/>
    </source>
</evidence>
<dbReference type="SUPFAM" id="SSF56112">
    <property type="entry name" value="Protein kinase-like (PK-like)"/>
    <property type="match status" value="1"/>
</dbReference>
<keyword evidence="11" id="KW-1185">Reference proteome</keyword>
<feature type="domain" description="Protein kinase" evidence="9">
    <location>
        <begin position="8"/>
        <end position="264"/>
    </location>
</feature>
<dbReference type="PROSITE" id="PS00107">
    <property type="entry name" value="PROTEIN_KINASE_ATP"/>
    <property type="match status" value="1"/>
</dbReference>
<dbReference type="SMART" id="SM00220">
    <property type="entry name" value="S_TKc"/>
    <property type="match status" value="1"/>
</dbReference>
<dbReference type="PANTHER" id="PTHR43289">
    <property type="entry name" value="MITOGEN-ACTIVATED PROTEIN KINASE KINASE KINASE 20-RELATED"/>
    <property type="match status" value="1"/>
</dbReference>
<name>A0ABP9C525_9PSEU</name>
<keyword evidence="8" id="KW-0812">Transmembrane</keyword>
<dbReference type="InterPro" id="IPR015943">
    <property type="entry name" value="WD40/YVTN_repeat-like_dom_sf"/>
</dbReference>
<dbReference type="InterPro" id="IPR000719">
    <property type="entry name" value="Prot_kinase_dom"/>
</dbReference>
<gene>
    <name evidence="10" type="ORF">GCM10023200_47640</name>
</gene>
<evidence type="ECO:0000256" key="3">
    <source>
        <dbReference type="ARBA" id="ARBA00022679"/>
    </source>
</evidence>
<dbReference type="EMBL" id="BAABHO010000048">
    <property type="protein sequence ID" value="GAA4804723.1"/>
    <property type="molecule type" value="Genomic_DNA"/>
</dbReference>
<feature type="transmembrane region" description="Helical" evidence="8">
    <location>
        <begin position="306"/>
        <end position="323"/>
    </location>
</feature>
<organism evidence="10 11">
    <name type="scientific">Actinomycetospora chlora</name>
    <dbReference type="NCBI Taxonomy" id="663608"/>
    <lineage>
        <taxon>Bacteria</taxon>
        <taxon>Bacillati</taxon>
        <taxon>Actinomycetota</taxon>
        <taxon>Actinomycetes</taxon>
        <taxon>Pseudonocardiales</taxon>
        <taxon>Pseudonocardiaceae</taxon>
        <taxon>Actinomycetospora</taxon>
    </lineage>
</organism>
<comment type="caution">
    <text evidence="10">The sequence shown here is derived from an EMBL/GenBank/DDBJ whole genome shotgun (WGS) entry which is preliminary data.</text>
</comment>
<dbReference type="RefSeq" id="WP_345421462.1">
    <property type="nucleotide sequence ID" value="NZ_BAABHO010000048.1"/>
</dbReference>
<evidence type="ECO:0000256" key="5">
    <source>
        <dbReference type="ARBA" id="ARBA00022777"/>
    </source>
</evidence>
<dbReference type="PROSITE" id="PS00108">
    <property type="entry name" value="PROTEIN_KINASE_ST"/>
    <property type="match status" value="1"/>
</dbReference>
<accession>A0ABP9C525</accession>
<keyword evidence="8" id="KW-0472">Membrane</keyword>
<evidence type="ECO:0000256" key="2">
    <source>
        <dbReference type="ARBA" id="ARBA00022527"/>
    </source>
</evidence>
<keyword evidence="5" id="KW-0418">Kinase</keyword>
<feature type="binding site" evidence="7">
    <location>
        <position position="37"/>
    </location>
    <ligand>
        <name>ATP</name>
        <dbReference type="ChEBI" id="CHEBI:30616"/>
    </ligand>
</feature>
<keyword evidence="3" id="KW-0808">Transferase</keyword>
<dbReference type="Proteomes" id="UP001500928">
    <property type="component" value="Unassembled WGS sequence"/>
</dbReference>
<dbReference type="InterPro" id="IPR017441">
    <property type="entry name" value="Protein_kinase_ATP_BS"/>
</dbReference>
<protein>
    <recommendedName>
        <fullName evidence="1">non-specific serine/threonine protein kinase</fullName>
        <ecNumber evidence="1">2.7.11.1</ecNumber>
    </recommendedName>
</protein>
<evidence type="ECO:0000256" key="4">
    <source>
        <dbReference type="ARBA" id="ARBA00022741"/>
    </source>
</evidence>
<evidence type="ECO:0000313" key="11">
    <source>
        <dbReference type="Proteomes" id="UP001500928"/>
    </source>
</evidence>
<dbReference type="Pfam" id="PF00069">
    <property type="entry name" value="Pkinase"/>
    <property type="match status" value="1"/>
</dbReference>
<reference evidence="11" key="1">
    <citation type="journal article" date="2019" name="Int. J. Syst. Evol. Microbiol.">
        <title>The Global Catalogue of Microorganisms (GCM) 10K type strain sequencing project: providing services to taxonomists for standard genome sequencing and annotation.</title>
        <authorList>
            <consortium name="The Broad Institute Genomics Platform"/>
            <consortium name="The Broad Institute Genome Sequencing Center for Infectious Disease"/>
            <person name="Wu L."/>
            <person name="Ma J."/>
        </authorList>
    </citation>
    <scope>NUCLEOTIDE SEQUENCE [LARGE SCALE GENOMIC DNA]</scope>
    <source>
        <strain evidence="11">JCM 17979</strain>
    </source>
</reference>
<evidence type="ECO:0000256" key="8">
    <source>
        <dbReference type="SAM" id="Phobius"/>
    </source>
</evidence>
<evidence type="ECO:0000256" key="1">
    <source>
        <dbReference type="ARBA" id="ARBA00012513"/>
    </source>
</evidence>
<dbReference type="InterPro" id="IPR011044">
    <property type="entry name" value="Quino_amine_DH_bsu"/>
</dbReference>
<dbReference type="InterPro" id="IPR008271">
    <property type="entry name" value="Ser/Thr_kinase_AS"/>
</dbReference>
<dbReference type="Gene3D" id="2.130.10.10">
    <property type="entry name" value="YVTN repeat-like/Quinoprotein amine dehydrogenase"/>
    <property type="match status" value="2"/>
</dbReference>
<dbReference type="SUPFAM" id="SSF50969">
    <property type="entry name" value="YVTN repeat-like/Quinoprotein amine dehydrogenase"/>
    <property type="match status" value="1"/>
</dbReference>
<dbReference type="Gene3D" id="3.30.200.20">
    <property type="entry name" value="Phosphorylase Kinase, domain 1"/>
    <property type="match status" value="1"/>
</dbReference>
<keyword evidence="6 7" id="KW-0067">ATP-binding</keyword>
<dbReference type="PROSITE" id="PS50011">
    <property type="entry name" value="PROTEIN_KINASE_DOM"/>
    <property type="match status" value="1"/>
</dbReference>
<dbReference type="InterPro" id="IPR011009">
    <property type="entry name" value="Kinase-like_dom_sf"/>
</dbReference>